<organism evidence="3">
    <name type="scientific">Mesocestoides corti</name>
    <name type="common">Flatworm</name>
    <dbReference type="NCBI Taxonomy" id="53468"/>
    <lineage>
        <taxon>Eukaryota</taxon>
        <taxon>Metazoa</taxon>
        <taxon>Spiralia</taxon>
        <taxon>Lophotrochozoa</taxon>
        <taxon>Platyhelminthes</taxon>
        <taxon>Cestoda</taxon>
        <taxon>Eucestoda</taxon>
        <taxon>Cyclophyllidea</taxon>
        <taxon>Mesocestoididae</taxon>
        <taxon>Mesocestoides</taxon>
    </lineage>
</organism>
<reference evidence="3" key="1">
    <citation type="submission" date="2019-11" db="UniProtKB">
        <authorList>
            <consortium name="WormBaseParasite"/>
        </authorList>
    </citation>
    <scope>IDENTIFICATION</scope>
</reference>
<dbReference type="InterPro" id="IPR055403">
    <property type="entry name" value="ARM_KNTC1_1st"/>
</dbReference>
<name>A0A5K3F565_MESCO</name>
<dbReference type="GO" id="GO:1903394">
    <property type="term" value="P:protein localization to kinetochore involved in kinetochore assembly"/>
    <property type="evidence" value="ECO:0007669"/>
    <property type="project" value="TreeGrafter"/>
</dbReference>
<dbReference type="InterPro" id="IPR052802">
    <property type="entry name" value="KNTC1"/>
</dbReference>
<dbReference type="PANTHER" id="PTHR15688:SF1">
    <property type="entry name" value="KINETOCHORE-ASSOCIATED PROTEIN 1"/>
    <property type="match status" value="1"/>
</dbReference>
<dbReference type="GO" id="GO:0007094">
    <property type="term" value="P:mitotic spindle assembly checkpoint signaling"/>
    <property type="evidence" value="ECO:0007669"/>
    <property type="project" value="TreeGrafter"/>
</dbReference>
<dbReference type="Pfam" id="PF24515">
    <property type="entry name" value="ARM_KNTC1_3rd"/>
    <property type="match status" value="1"/>
</dbReference>
<evidence type="ECO:0000313" key="3">
    <source>
        <dbReference type="WBParaSite" id="MCU_005012-RC"/>
    </source>
</evidence>
<evidence type="ECO:0000259" key="2">
    <source>
        <dbReference type="Pfam" id="PF24520"/>
    </source>
</evidence>
<evidence type="ECO:0000259" key="1">
    <source>
        <dbReference type="Pfam" id="PF24515"/>
    </source>
</evidence>
<dbReference type="GO" id="GO:1990423">
    <property type="term" value="C:RZZ complex"/>
    <property type="evidence" value="ECO:0007669"/>
    <property type="project" value="TreeGrafter"/>
</dbReference>
<protein>
    <submittedName>
        <fullName evidence="3">Fanconi anemia group I protein</fullName>
    </submittedName>
</protein>
<feature type="domain" description="KNTC1 first ARM-repeats" evidence="2">
    <location>
        <begin position="359"/>
        <end position="614"/>
    </location>
</feature>
<dbReference type="WBParaSite" id="MCU_005012-RC">
    <property type="protein sequence ID" value="MCU_005012-RC"/>
    <property type="gene ID" value="MCU_005012"/>
</dbReference>
<dbReference type="GO" id="GO:0000070">
    <property type="term" value="P:mitotic sister chromatid segregation"/>
    <property type="evidence" value="ECO:0007669"/>
    <property type="project" value="TreeGrafter"/>
</dbReference>
<accession>A0A5K3F565</accession>
<dbReference type="PANTHER" id="PTHR15688">
    <property type="entry name" value="KINETOCHORE-ASSOCIATED PROTEIN 1"/>
    <property type="match status" value="1"/>
</dbReference>
<dbReference type="GO" id="GO:0031267">
    <property type="term" value="F:small GTPase binding"/>
    <property type="evidence" value="ECO:0007669"/>
    <property type="project" value="TreeGrafter"/>
</dbReference>
<dbReference type="Pfam" id="PF24520">
    <property type="entry name" value="ARM_KNTC1_1st"/>
    <property type="match status" value="1"/>
</dbReference>
<sequence length="2127" mass="236561">MVSEVGPSNSERWYHQSLLVSLQKNTSEQLKIGRNFFLGNLDGMYYIVNNQTFSVFDESNALLFQTNLEDSIENVYPLFDLKAAVIRCYGNKLKVFLPDVPELHDFPVTLEKVGDIRVRCWTNGTMDVVVFVADSERIILPGITPHSFRNAVINKELNFFTDNVDCAPLKEVGPPIALLCNTERPDVAVSISLRHRLKVTIFEDSLAHKCNDYDILCFTSTLESMSSFVKTEFVGSGYFVVLTQQRQLFLFNAIAGVYSGKLHDVSDVTDFAVSLRSQHKLSLSFDIYTLHQRMCGLVLEIRTYPARTLHLSVPLSGSSPLLFSRCELKSEPILVEQGEAALNVSTFLVTDLTDRLKLLIQEKKFAEARQFAVNFGLGTSLVSKMELLACLEMLAESAERFSSPTLGDQLNSLLSSCDSTCRKAVELLSEIEVLESPEVVLKLAIDAVIPRLEYQFKLLETITLKLPRDANKSREAVLDTLKRLEAFSQLHKYRKLSRTSWIKFTSARITSEFIECFSGWEEYSDGFKLWSMYRTNLMSEMNLSSVEAFLSLISLKPLTSSGDGGTSGSSLLEVESTLHAWLGAELVPSLLCSCPLALPLVAAWLVNRVKQLEKLVNDSVANCPFEWPGTAIAWVEGLLSNAKLTGSRSEITPQEEVNLLVSGLCSRSPEVDPFYPLRCLLFDLVTVKELLEKYNFRLSLEDCGNLDAKSIAIKLVDVAVTSRGESDDCAPVVPRVANFIKERGLNSDIVYCDYCYSILAVEPTTLLHLPSPSKNETKQLPMPDSTITAELIQRACLAASWITSLGCRYKAAQFLVKVAPLPWPLQLHSVVDSVLADHSLARRGRENSAFRILSRQSNRAKAAAILSEYEIDFDDRHPSGLTRTLSALLLHAPPPWLKAPQLASSFHSCRSRQEVHADALRVARLLSPASATYTFAVAHLQLAIGQALHVSGACPVNNRERVDYVVLTVFKELLSLEMAGCQNFVEKLFATALRDLASSWATNCCGTECSSIYLDLFACISLEAVRTCGLHSNVVKEARQCLRYIQLSQKILQHHLTPGFAIFSQLQPPLKISAASIKSLFEQCGATDPFEPRVVSLFNLLLRWTKTCNETTDVDILLVEAWLSDQRSLRAVVMATKQLLERLMMRRSGLAISQNALQQLVTDALLPFVIKMKDDLEFDQVASLLECIRALLESTLSEDIFSRKQRCIINLLTCITVVFSKLSQKFCPSQEFCGLSGLLLEWKFSLLFDEKIPENVDQEMVQSLSLASLQWLLRLMQSLRNKADLESGVALLSEGLHLAAEYASKLGLEISVSIPMVGSLTSLFSEDLYDGSQQFSQKSDQDSHMDQLNSNLRGDLVELMSRVLCEYVSQWMSFSLARLFSATRLDLPLAFGLAVCLPLTTSSSQLRQIVAANPRAANKTQVVASMIFKAANLLPSDGSPQLIEMARGLSVNAKWDAALRVYGLRLSRRDPRPDVVLGHLLEIVPLSCSLTATQQPPLCSTFSTPKPVPPVIEIVEFCRDFNLDPRQSLLQHLKILLESPFPDKLSVCGDGLKCFREYSLAKLSRAAEIHKALLNFASLDRAFEEEVLVVLLKLLFAKTSPYDYEQLRFLLNAISCSEDMDQAPKMYSLLTFLRRYKLQHDPSGYSHEKSPGSASIEDLSDTSGYILQKYRLPFHPLCSSSGFPYISNEINRANMYKWLKLDGIMKWGLSDSIRIAVVSNGFRSLQKLGVLRLMPQKITPAAAPGLGRFFSYTVPASSAPPESWKEALACRSVIRSFLTSAYHTLLPVANRMSVLGFLGAMFARLRDGSVKLLFLAMVTQLMSSWVASDSVCSSDANSHSSTGSDGGISLCGSVGSADNCSLIIKKALEEANSCRRSLAVEACLHRFSITRLWPNILERASSSAVLVELLLSKSCLVYTSSEQEQALANHRRAEVLAMLRAALLELFSLQEIDFEQWARQFIWQQLRLPKSIRPATWSETVRPGCDIEAIDLNSTAIVFDLNSSALLPSEQADLSVNITMASPNILSPQQSKHCLTAPDAEPVENDFVLAEFIATTSTSAKEEITRVLSAYFLPRSPSPEVLRSLDAREVKKRWRAARLVLRCQKLPLTEDATAAYLLALATLARRN</sequence>
<dbReference type="GO" id="GO:0005737">
    <property type="term" value="C:cytoplasm"/>
    <property type="evidence" value="ECO:0007669"/>
    <property type="project" value="TreeGrafter"/>
</dbReference>
<dbReference type="GO" id="GO:0005828">
    <property type="term" value="C:kinetochore microtubule"/>
    <property type="evidence" value="ECO:0007669"/>
    <property type="project" value="TreeGrafter"/>
</dbReference>
<feature type="domain" description="KNTC1 third ARM-repeats" evidence="1">
    <location>
        <begin position="1514"/>
        <end position="1612"/>
    </location>
</feature>
<proteinExistence type="predicted"/>
<dbReference type="InterPro" id="IPR055405">
    <property type="entry name" value="ARM_KNTC1_3rd"/>
</dbReference>